<dbReference type="InterPro" id="IPR011992">
    <property type="entry name" value="EF-hand-dom_pair"/>
</dbReference>
<dbReference type="OrthoDB" id="1872860at2759"/>
<protein>
    <recommendedName>
        <fullName evidence="1">EF-hand domain-containing protein</fullName>
    </recommendedName>
</protein>
<reference evidence="2" key="1">
    <citation type="journal article" date="2011" name="Science">
        <title>The Selaginella genome identifies genetic changes associated with the evolution of vascular plants.</title>
        <authorList>
            <person name="Banks J.A."/>
            <person name="Nishiyama T."/>
            <person name="Hasebe M."/>
            <person name="Bowman J.L."/>
            <person name="Gribskov M."/>
            <person name="dePamphilis C."/>
            <person name="Albert V.A."/>
            <person name="Aono N."/>
            <person name="Aoyama T."/>
            <person name="Ambrose B.A."/>
            <person name="Ashton N.W."/>
            <person name="Axtell M.J."/>
            <person name="Barker E."/>
            <person name="Barker M.S."/>
            <person name="Bennetzen J.L."/>
            <person name="Bonawitz N.D."/>
            <person name="Chapple C."/>
            <person name="Cheng C."/>
            <person name="Correa L.G."/>
            <person name="Dacre M."/>
            <person name="DeBarry J."/>
            <person name="Dreyer I."/>
            <person name="Elias M."/>
            <person name="Engstrom E.M."/>
            <person name="Estelle M."/>
            <person name="Feng L."/>
            <person name="Finet C."/>
            <person name="Floyd S.K."/>
            <person name="Frommer W.B."/>
            <person name="Fujita T."/>
            <person name="Gramzow L."/>
            <person name="Gutensohn M."/>
            <person name="Harholt J."/>
            <person name="Hattori M."/>
            <person name="Heyl A."/>
            <person name="Hirai T."/>
            <person name="Hiwatashi Y."/>
            <person name="Ishikawa M."/>
            <person name="Iwata M."/>
            <person name="Karol K.G."/>
            <person name="Koehler B."/>
            <person name="Kolukisaoglu U."/>
            <person name="Kubo M."/>
            <person name="Kurata T."/>
            <person name="Lalonde S."/>
            <person name="Li K."/>
            <person name="Li Y."/>
            <person name="Litt A."/>
            <person name="Lyons E."/>
            <person name="Manning G."/>
            <person name="Maruyama T."/>
            <person name="Michael T.P."/>
            <person name="Mikami K."/>
            <person name="Miyazaki S."/>
            <person name="Morinaga S."/>
            <person name="Murata T."/>
            <person name="Mueller-Roeber B."/>
            <person name="Nelson D.R."/>
            <person name="Obara M."/>
            <person name="Oguri Y."/>
            <person name="Olmstead R.G."/>
            <person name="Onodera N."/>
            <person name="Petersen B.L."/>
            <person name="Pils B."/>
            <person name="Prigge M."/>
            <person name="Rensing S.A."/>
            <person name="Riano-Pachon D.M."/>
            <person name="Roberts A.W."/>
            <person name="Sato Y."/>
            <person name="Scheller H.V."/>
            <person name="Schulz B."/>
            <person name="Schulz C."/>
            <person name="Shakirov E.V."/>
            <person name="Shibagaki N."/>
            <person name="Shinohara N."/>
            <person name="Shippen D.E."/>
            <person name="Soerensen I."/>
            <person name="Sotooka R."/>
            <person name="Sugimoto N."/>
            <person name="Sugita M."/>
            <person name="Sumikawa N."/>
            <person name="Tanurdzic M."/>
            <person name="Theissen G."/>
            <person name="Ulvskov P."/>
            <person name="Wakazuki S."/>
            <person name="Weng J.K."/>
            <person name="Willats W.W."/>
            <person name="Wipf D."/>
            <person name="Wolf P.G."/>
            <person name="Yang L."/>
            <person name="Zimmer A.D."/>
            <person name="Zhu Q."/>
            <person name="Mitros T."/>
            <person name="Hellsten U."/>
            <person name="Loque D."/>
            <person name="Otillar R."/>
            <person name="Salamov A."/>
            <person name="Schmutz J."/>
            <person name="Shapiro H."/>
            <person name="Lindquist E."/>
            <person name="Lucas S."/>
            <person name="Rokhsar D."/>
            <person name="Grigoriev I.V."/>
        </authorList>
    </citation>
    <scope>NUCLEOTIDE SEQUENCE [LARGE SCALE GENOMIC DNA]</scope>
</reference>
<sequence>MACEELARAIITDCAVWRDPQFQRSSKVRQLRYALQTWATEMKRVQCYDINVSRAIQSCARLEQKLNLCNSMDAYQCNQEQVSSLYTAAEAILAAEEMRNAMAERINVALDASIQQFGSRGVVPRMFPPETMQHLLTARKGEIPLKPHAEGWHPRWPGDIGDPFEPYMQLLEQFLHSALTFHARAMEQLTTAFGAVRAASKNARDAAYIRTQAAAVGISVKEYQRLLDMFTKIDSENTGKITKGELMVAMKRDKDIAAFMQLSRARNKDGRRESFESVFNRIDNTGIGAISWEQFLYFFSTGRSLIGENMCPSLCPTMAPSSPGRQPYCCS</sequence>
<dbReference type="KEGG" id="smo:SELMODRAFT_419338"/>
<dbReference type="PROSITE" id="PS50222">
    <property type="entry name" value="EF_HAND_2"/>
    <property type="match status" value="1"/>
</dbReference>
<dbReference type="GO" id="GO:0005509">
    <property type="term" value="F:calcium ion binding"/>
    <property type="evidence" value="ECO:0007669"/>
    <property type="project" value="InterPro"/>
</dbReference>
<dbReference type="Gene3D" id="1.10.238.10">
    <property type="entry name" value="EF-hand"/>
    <property type="match status" value="1"/>
</dbReference>
<feature type="domain" description="EF-hand" evidence="1">
    <location>
        <begin position="221"/>
        <end position="256"/>
    </location>
</feature>
<proteinExistence type="predicted"/>
<dbReference type="Proteomes" id="UP000001514">
    <property type="component" value="Unassembled WGS sequence"/>
</dbReference>
<dbReference type="InParanoid" id="D8S8L4"/>
<evidence type="ECO:0000259" key="1">
    <source>
        <dbReference type="PROSITE" id="PS50222"/>
    </source>
</evidence>
<dbReference type="EMBL" id="GL377607">
    <property type="protein sequence ID" value="EFJ19175.1"/>
    <property type="molecule type" value="Genomic_DNA"/>
</dbReference>
<evidence type="ECO:0000313" key="3">
    <source>
        <dbReference type="Proteomes" id="UP000001514"/>
    </source>
</evidence>
<dbReference type="InterPro" id="IPR002048">
    <property type="entry name" value="EF_hand_dom"/>
</dbReference>
<dbReference type="SUPFAM" id="SSF47473">
    <property type="entry name" value="EF-hand"/>
    <property type="match status" value="1"/>
</dbReference>
<dbReference type="Gramene" id="EFJ19175">
    <property type="protein sequence ID" value="EFJ19175"/>
    <property type="gene ID" value="SELMODRAFT_419338"/>
</dbReference>
<name>D8S8L4_SELML</name>
<evidence type="ECO:0000313" key="2">
    <source>
        <dbReference type="EMBL" id="EFJ19175.1"/>
    </source>
</evidence>
<accession>D8S8L4</accession>
<organism evidence="3">
    <name type="scientific">Selaginella moellendorffii</name>
    <name type="common">Spikemoss</name>
    <dbReference type="NCBI Taxonomy" id="88036"/>
    <lineage>
        <taxon>Eukaryota</taxon>
        <taxon>Viridiplantae</taxon>
        <taxon>Streptophyta</taxon>
        <taxon>Embryophyta</taxon>
        <taxon>Tracheophyta</taxon>
        <taxon>Lycopodiopsida</taxon>
        <taxon>Selaginellales</taxon>
        <taxon>Selaginellaceae</taxon>
        <taxon>Selaginella</taxon>
    </lineage>
</organism>
<dbReference type="HOGENOM" id="CLU_864356_0_0_1"/>
<dbReference type="OMA" id="SFMAERN"/>
<dbReference type="Pfam" id="PF13499">
    <property type="entry name" value="EF-hand_7"/>
    <property type="match status" value="1"/>
</dbReference>
<dbReference type="AlphaFoldDB" id="D8S8L4"/>
<gene>
    <name evidence="2" type="ORF">SELMODRAFT_419338</name>
</gene>
<keyword evidence="3" id="KW-1185">Reference proteome</keyword>